<protein>
    <recommendedName>
        <fullName evidence="1">Bro-N domain-containing protein</fullName>
    </recommendedName>
</protein>
<reference evidence="2" key="1">
    <citation type="submission" date="2022-06" db="EMBL/GenBank/DDBJ databases">
        <title>Detection of beta-lactamases in bacteria of animal origin.</title>
        <authorList>
            <person name="Mlynarcik P."/>
            <person name="Zdarska V."/>
            <person name="Chudobova H."/>
            <person name="Prochazkova P."/>
            <person name="Hricova K."/>
            <person name="Mezerova K."/>
            <person name="Bardon J."/>
            <person name="Dolejska M."/>
            <person name="Sukkar I."/>
            <person name="Kolar M."/>
        </authorList>
    </citation>
    <scope>NUCLEOTIDE SEQUENCE</scope>
    <source>
        <strain evidence="2">S 300-3</strain>
    </source>
</reference>
<gene>
    <name evidence="2" type="ORF">NJF43_14925</name>
</gene>
<evidence type="ECO:0000259" key="1">
    <source>
        <dbReference type="PROSITE" id="PS51750"/>
    </source>
</evidence>
<dbReference type="SMART" id="SM01040">
    <property type="entry name" value="Bro-N"/>
    <property type="match status" value="1"/>
</dbReference>
<proteinExistence type="predicted"/>
<sequence length="155" mass="17854">MPALHQLTFEDHSLPVLHRRDGVLLFDGSSLARLLGYADDVGALHAHCHLEGFVFGNQPRPTIWIDIRNVHLLALHSESPVAERLMHWISHRLLPYFDDRRSQPRRHRVVVEEKPLTVLNWQDECWLRLGDTLALLDGADQALLNTLAELRSRCH</sequence>
<dbReference type="EMBL" id="JAMYBS010000019">
    <property type="protein sequence ID" value="MCO7546050.1"/>
    <property type="molecule type" value="Genomic_DNA"/>
</dbReference>
<dbReference type="AlphaFoldDB" id="A0AA41WNB2"/>
<comment type="caution">
    <text evidence="2">The sequence shown here is derived from an EMBL/GenBank/DDBJ whole genome shotgun (WGS) entry which is preliminary data.</text>
</comment>
<dbReference type="RefSeq" id="WP_253163754.1">
    <property type="nucleotide sequence ID" value="NZ_JAMYBS010000019.1"/>
</dbReference>
<evidence type="ECO:0000313" key="2">
    <source>
        <dbReference type="EMBL" id="MCO7546050.1"/>
    </source>
</evidence>
<dbReference type="PROSITE" id="PS51750">
    <property type="entry name" value="BRO_N"/>
    <property type="match status" value="1"/>
</dbReference>
<dbReference type="InterPro" id="IPR003497">
    <property type="entry name" value="BRO_N_domain"/>
</dbReference>
<dbReference type="Proteomes" id="UP001165292">
    <property type="component" value="Unassembled WGS sequence"/>
</dbReference>
<feature type="domain" description="Bro-N" evidence="1">
    <location>
        <begin position="1"/>
        <end position="101"/>
    </location>
</feature>
<accession>A0AA41WNB2</accession>
<organism evidence="2 3">
    <name type="scientific">Stutzerimonas nitrititolerans</name>
    <dbReference type="NCBI Taxonomy" id="2482751"/>
    <lineage>
        <taxon>Bacteria</taxon>
        <taxon>Pseudomonadati</taxon>
        <taxon>Pseudomonadota</taxon>
        <taxon>Gammaproteobacteria</taxon>
        <taxon>Pseudomonadales</taxon>
        <taxon>Pseudomonadaceae</taxon>
        <taxon>Stutzerimonas</taxon>
    </lineage>
</organism>
<evidence type="ECO:0000313" key="3">
    <source>
        <dbReference type="Proteomes" id="UP001165292"/>
    </source>
</evidence>
<name>A0AA41WNB2_9GAMM</name>